<evidence type="ECO:0000313" key="1">
    <source>
        <dbReference type="EMBL" id="GAA5143719.1"/>
    </source>
</evidence>
<comment type="caution">
    <text evidence="1">The sequence shown here is derived from an EMBL/GenBank/DDBJ whole genome shotgun (WGS) entry which is preliminary data.</text>
</comment>
<accession>A0ABP9PB44</accession>
<sequence>MNRKHRGVRAGSLLGVPLALSSCIFTPEGTEGLALYNDSGEDLVITIAETGREISLDSREFEIISMSGCYDYDLTARSAIEDRLVANLDATVCDGQQWTVHGEGDAQLTDD</sequence>
<dbReference type="PROSITE" id="PS51257">
    <property type="entry name" value="PROKAR_LIPOPROTEIN"/>
    <property type="match status" value="1"/>
</dbReference>
<name>A0ABP9PB44_9ACTN</name>
<keyword evidence="2" id="KW-1185">Reference proteome</keyword>
<protein>
    <recommendedName>
        <fullName evidence="3">META domain-containing protein</fullName>
    </recommendedName>
</protein>
<organism evidence="1 2">
    <name type="scientific">Nocardioides marinquilinus</name>
    <dbReference type="NCBI Taxonomy" id="1210400"/>
    <lineage>
        <taxon>Bacteria</taxon>
        <taxon>Bacillati</taxon>
        <taxon>Actinomycetota</taxon>
        <taxon>Actinomycetes</taxon>
        <taxon>Propionibacteriales</taxon>
        <taxon>Nocardioidaceae</taxon>
        <taxon>Nocardioides</taxon>
    </lineage>
</organism>
<reference evidence="2" key="1">
    <citation type="journal article" date="2019" name="Int. J. Syst. Evol. Microbiol.">
        <title>The Global Catalogue of Microorganisms (GCM) 10K type strain sequencing project: providing services to taxonomists for standard genome sequencing and annotation.</title>
        <authorList>
            <consortium name="The Broad Institute Genomics Platform"/>
            <consortium name="The Broad Institute Genome Sequencing Center for Infectious Disease"/>
            <person name="Wu L."/>
            <person name="Ma J."/>
        </authorList>
    </citation>
    <scope>NUCLEOTIDE SEQUENCE [LARGE SCALE GENOMIC DNA]</scope>
    <source>
        <strain evidence="2">JCM 18459</strain>
    </source>
</reference>
<evidence type="ECO:0008006" key="3">
    <source>
        <dbReference type="Google" id="ProtNLM"/>
    </source>
</evidence>
<gene>
    <name evidence="1" type="ORF">GCM10023340_09800</name>
</gene>
<proteinExistence type="predicted"/>
<evidence type="ECO:0000313" key="2">
    <source>
        <dbReference type="Proteomes" id="UP001500221"/>
    </source>
</evidence>
<dbReference type="Proteomes" id="UP001500221">
    <property type="component" value="Unassembled WGS sequence"/>
</dbReference>
<dbReference type="EMBL" id="BAABKG010000001">
    <property type="protein sequence ID" value="GAA5143719.1"/>
    <property type="molecule type" value="Genomic_DNA"/>
</dbReference>